<sequence length="233" mass="26243">MSKAETTSDSYTLLLISQPSMSVSALIACLEKEIRGTVELVSPDTIHEKLTERSGLVLIDLSAFDDTATERLKHALTPYADQHVFALLNAHDLTAKELASWPFIKGVFKKDDELSHLCYGVEKMFSGEYWLPRHKMAALIHYYQQHYQQTIDEQAIVLTNREQEILRHLVTGASNQDIANALAVSEHTVKSHLYNVFKKINVKNRVQAVFWAKNNLSLIGSVGLELGPDSYDD</sequence>
<gene>
    <name evidence="5" type="ORF">HBA18_01585</name>
</gene>
<evidence type="ECO:0000256" key="1">
    <source>
        <dbReference type="ARBA" id="ARBA00023015"/>
    </source>
</evidence>
<keyword evidence="2" id="KW-0238">DNA-binding</keyword>
<dbReference type="PROSITE" id="PS50043">
    <property type="entry name" value="HTH_LUXR_2"/>
    <property type="match status" value="1"/>
</dbReference>
<organism evidence="5 6">
    <name type="scientific">Salinivibrio costicola</name>
    <name type="common">Vibrio costicola</name>
    <dbReference type="NCBI Taxonomy" id="51367"/>
    <lineage>
        <taxon>Bacteria</taxon>
        <taxon>Pseudomonadati</taxon>
        <taxon>Pseudomonadota</taxon>
        <taxon>Gammaproteobacteria</taxon>
        <taxon>Vibrionales</taxon>
        <taxon>Vibrionaceae</taxon>
        <taxon>Salinivibrio</taxon>
    </lineage>
</organism>
<dbReference type="Pfam" id="PF00196">
    <property type="entry name" value="GerE"/>
    <property type="match status" value="1"/>
</dbReference>
<evidence type="ECO:0000256" key="3">
    <source>
        <dbReference type="ARBA" id="ARBA00023163"/>
    </source>
</evidence>
<dbReference type="RefSeq" id="WP_069588187.1">
    <property type="nucleotide sequence ID" value="NZ_CP050266.1"/>
</dbReference>
<dbReference type="InterPro" id="IPR000792">
    <property type="entry name" value="Tscrpt_reg_LuxR_C"/>
</dbReference>
<dbReference type="InterPro" id="IPR016032">
    <property type="entry name" value="Sig_transdc_resp-reg_C-effctor"/>
</dbReference>
<dbReference type="Pfam" id="PF21155">
    <property type="entry name" value="VpsT-like_REC"/>
    <property type="match status" value="1"/>
</dbReference>
<name>A0ABX6K4Z8_SALCS</name>
<dbReference type="InterPro" id="IPR036388">
    <property type="entry name" value="WH-like_DNA-bd_sf"/>
</dbReference>
<dbReference type="PROSITE" id="PS00622">
    <property type="entry name" value="HTH_LUXR_1"/>
    <property type="match status" value="1"/>
</dbReference>
<keyword evidence="1" id="KW-0805">Transcription regulation</keyword>
<keyword evidence="6" id="KW-1185">Reference proteome</keyword>
<dbReference type="SUPFAM" id="SSF46894">
    <property type="entry name" value="C-terminal effector domain of the bipartite response regulators"/>
    <property type="match status" value="1"/>
</dbReference>
<evidence type="ECO:0000313" key="5">
    <source>
        <dbReference type="EMBL" id="QIR05181.1"/>
    </source>
</evidence>
<keyword evidence="3" id="KW-0804">Transcription</keyword>
<dbReference type="PANTHER" id="PTHR44688">
    <property type="entry name" value="DNA-BINDING TRANSCRIPTIONAL ACTIVATOR DEVR_DOSR"/>
    <property type="match status" value="1"/>
</dbReference>
<evidence type="ECO:0000256" key="2">
    <source>
        <dbReference type="ARBA" id="ARBA00023125"/>
    </source>
</evidence>
<dbReference type="PROSITE" id="PS51257">
    <property type="entry name" value="PROKAR_LIPOPROTEIN"/>
    <property type="match status" value="1"/>
</dbReference>
<dbReference type="InterPro" id="IPR049151">
    <property type="entry name" value="CsgD-like_REC"/>
</dbReference>
<dbReference type="CDD" id="cd06170">
    <property type="entry name" value="LuxR_C_like"/>
    <property type="match status" value="1"/>
</dbReference>
<dbReference type="PANTHER" id="PTHR44688:SF16">
    <property type="entry name" value="DNA-BINDING TRANSCRIPTIONAL ACTIVATOR DEVR_DOSR"/>
    <property type="match status" value="1"/>
</dbReference>
<proteinExistence type="predicted"/>
<dbReference type="SMART" id="SM00421">
    <property type="entry name" value="HTH_LUXR"/>
    <property type="match status" value="1"/>
</dbReference>
<dbReference type="PRINTS" id="PR00038">
    <property type="entry name" value="HTHLUXR"/>
</dbReference>
<reference evidence="5 6" key="1">
    <citation type="submission" date="2020-03" db="EMBL/GenBank/DDBJ databases">
        <title>Genome mining reveals the biosynthetic pathways of PHA and ectoines of the halophilic strain Salinivibrio costicola M318 isolated from fermented shrimp paste.</title>
        <authorList>
            <person name="Doan T.V."/>
            <person name="Tran L.T."/>
            <person name="Trieu T.A."/>
            <person name="Nguyen Q.V."/>
            <person name="Quach T.N."/>
            <person name="Phi T.Q."/>
            <person name="Kumar S."/>
        </authorList>
    </citation>
    <scope>NUCLEOTIDE SEQUENCE [LARGE SCALE GENOMIC DNA]</scope>
    <source>
        <strain evidence="5 6">M318</strain>
    </source>
</reference>
<dbReference type="EMBL" id="CP050266">
    <property type="protein sequence ID" value="QIR05181.1"/>
    <property type="molecule type" value="Genomic_DNA"/>
</dbReference>
<protein>
    <submittedName>
        <fullName evidence="5">LuxR family transcriptional regulator</fullName>
    </submittedName>
</protein>
<feature type="domain" description="HTH luxR-type" evidence="4">
    <location>
        <begin position="151"/>
        <end position="216"/>
    </location>
</feature>
<dbReference type="Gene3D" id="3.40.50.2300">
    <property type="match status" value="1"/>
</dbReference>
<dbReference type="Proteomes" id="UP000501408">
    <property type="component" value="Chromosome 1"/>
</dbReference>
<dbReference type="Gene3D" id="1.10.10.10">
    <property type="entry name" value="Winged helix-like DNA-binding domain superfamily/Winged helix DNA-binding domain"/>
    <property type="match status" value="1"/>
</dbReference>
<accession>A0ABX6K4Z8</accession>
<evidence type="ECO:0000259" key="4">
    <source>
        <dbReference type="PROSITE" id="PS50043"/>
    </source>
</evidence>
<evidence type="ECO:0000313" key="6">
    <source>
        <dbReference type="Proteomes" id="UP000501408"/>
    </source>
</evidence>